<name>A0A6L8TCL7_9FIRM</name>
<accession>A0A6L8TCL7</accession>
<evidence type="ECO:0000313" key="2">
    <source>
        <dbReference type="Proteomes" id="UP000473323"/>
    </source>
</evidence>
<dbReference type="RefSeq" id="WP_161209205.1">
    <property type="nucleotide sequence ID" value="NZ_JAAIUM010000019.1"/>
</dbReference>
<proteinExistence type="predicted"/>
<evidence type="ECO:0000313" key="1">
    <source>
        <dbReference type="EMBL" id="MZL61963.1"/>
    </source>
</evidence>
<gene>
    <name evidence="1" type="ORF">GT694_07825</name>
</gene>
<sequence>MGDFIEERYKSKDEIKRNERLFLRREHYDNDNKTNVKYDKKDFIKENTGK</sequence>
<dbReference type="AlphaFoldDB" id="A0A6L8TCL7"/>
<dbReference type="EMBL" id="WWVT01000009">
    <property type="protein sequence ID" value="MZL61963.1"/>
    <property type="molecule type" value="Genomic_DNA"/>
</dbReference>
<comment type="caution">
    <text evidence="1">The sequence shown here is derived from an EMBL/GenBank/DDBJ whole genome shotgun (WGS) entry which is preliminary data.</text>
</comment>
<reference evidence="1 2" key="1">
    <citation type="journal article" date="2019" name="Nat. Med.">
        <title>A library of human gut bacterial isolates paired with longitudinal multiomics data enables mechanistic microbiome research.</title>
        <authorList>
            <person name="Poyet M."/>
            <person name="Groussin M."/>
            <person name="Gibbons S.M."/>
            <person name="Avila-Pacheco J."/>
            <person name="Jiang X."/>
            <person name="Kearney S.M."/>
            <person name="Perrotta A.R."/>
            <person name="Berdy B."/>
            <person name="Zhao S."/>
            <person name="Lieberman T.D."/>
            <person name="Swanson P.K."/>
            <person name="Smith M."/>
            <person name="Roesemann S."/>
            <person name="Alexander J.E."/>
            <person name="Rich S.A."/>
            <person name="Livny J."/>
            <person name="Vlamakis H."/>
            <person name="Clish C."/>
            <person name="Bullock K."/>
            <person name="Deik A."/>
            <person name="Scott J."/>
            <person name="Pierce K.A."/>
            <person name="Xavier R.J."/>
            <person name="Alm E.J."/>
        </authorList>
    </citation>
    <scope>NUCLEOTIDE SEQUENCE [LARGE SCALE GENOMIC DNA]</scope>
    <source>
        <strain evidence="1 2">BIOML-A4</strain>
    </source>
</reference>
<organism evidence="1 2">
    <name type="scientific">Blautia massiliensis</name>
    <name type="common">ex Durand et al. 2017</name>
    <dbReference type="NCBI Taxonomy" id="1737424"/>
    <lineage>
        <taxon>Bacteria</taxon>
        <taxon>Bacillati</taxon>
        <taxon>Bacillota</taxon>
        <taxon>Clostridia</taxon>
        <taxon>Lachnospirales</taxon>
        <taxon>Lachnospiraceae</taxon>
        <taxon>Blautia</taxon>
    </lineage>
</organism>
<protein>
    <submittedName>
        <fullName evidence="1">Uncharacterized protein</fullName>
    </submittedName>
</protein>
<dbReference type="Proteomes" id="UP000473323">
    <property type="component" value="Unassembled WGS sequence"/>
</dbReference>